<dbReference type="InterPro" id="IPR045342">
    <property type="entry name" value="Etd1"/>
</dbReference>
<feature type="compositionally biased region" description="Polar residues" evidence="1">
    <location>
        <begin position="117"/>
        <end position="130"/>
    </location>
</feature>
<name>A0A484G3K8_COLOR</name>
<feature type="region of interest" description="Disordered" evidence="1">
    <location>
        <begin position="1100"/>
        <end position="1172"/>
    </location>
</feature>
<reference evidence="3" key="1">
    <citation type="journal article" date="2013" name="New Phytol.">
        <title>Comparative genomic and transcriptomic analyses reveal the hemibiotrophic stage shift of Colletotrichum fungi.</title>
        <authorList>
            <person name="Gan P."/>
            <person name="Ikeda K."/>
            <person name="Irieda H."/>
            <person name="Narusaka M."/>
            <person name="O'Connell R.J."/>
            <person name="Narusaka Y."/>
            <person name="Takano Y."/>
            <person name="Kubo Y."/>
            <person name="Shirasu K."/>
        </authorList>
    </citation>
    <scope>NUCLEOTIDE SEQUENCE [LARGE SCALE GENOMIC DNA]</scope>
    <source>
        <strain evidence="3">104-T / ATCC 96160 / CBS 514.97 / LARS 414 / MAFF 240422</strain>
    </source>
</reference>
<accession>A0A484G3K8</accession>
<feature type="region of interest" description="Disordered" evidence="1">
    <location>
        <begin position="390"/>
        <end position="522"/>
    </location>
</feature>
<evidence type="ECO:0000313" key="2">
    <source>
        <dbReference type="EMBL" id="TDZ24761.1"/>
    </source>
</evidence>
<sequence>MDQSKAAPTRQLQQHQLLSRPYARLQPLALVRRIDCQRPANMQTVPSLVGTGTAVAGAALGLVFAHPDNASLARHSSARRKLDPDQDIPPSGVSVSRPGTSSLSQQPPTTDDRYPTLPNQTPFTANGNDSSRPHRPLSQHFNFPPSFLQSRRASVVKQGDSAITSYAEETRDSVSSNGSWMRRLSLRPLSQHGSIRSSLGLDNQSIAFSHGSGAPILSPTGSIPPPLPPNKLVKRPPSAHQNGPVTRRRSRTHLPSLRRPATSHQRSATLHQINHDVHLGKPTNDPKFSFDQFKFPGEADGSTLSPAKPIQNEVSHQSRPKSATKWTSFFHCRRANVVTRSASDRLIDRNPSTRSPTTTKRILAPGGDSRDIYLVRRGVLGDYAEPEYIHSPKEVENKEAVEVARDGKDRGDEGEEREDKEVDEDANDEEFSATPEDTPTKRSKSSLSMHFSSPSNWIPRAGSLRRTKRGADLRGGNQRHVSAPVSATEDPAQDSHGLADDIHTLQHNQAAPNAQDPEASADFLSRSRNLSSLLPPLSRLSSFNVDISRLGSAGGPAPPPRSIQPSGSSQGSAAIAAYYRGTQTDRSSTMNSSDFEARDFISGDEEDTDFKSDTMFDSLRTATSGVNRALETPVESMYDESPPGTAGNTKTKRLSIQEILGHSWDVDDRIMEEDESIPTPVRANHEPRIRPDSDVMAPRYSLERPSNEYSLGSKDLGRLSIEDDFDEWARDGDEMFYGNQLSPPGSMHSRGVSPNLRMALTNISGNGMADASHDPSERPRSNIFDWSESSHEKPEHGTAFRPKTAYGKEMDIRGGRTVVRKGPTAMHVRSQSVPVVHDIADNSSIASQKFGTWGLGTKTASEDWDDDFEFGGNETEDKTLSDAFAMVVPASIQASQPSLKQHTGHIRELSLLVNDLKRLCRHGRDLDMLGGSTAGLWKEAEGIIALASPDEDELEGMDVDSSSVMSERFMEGFDAASPAPIEKEDPFDEVHEINVSKTAVIRERPAGRRRSVFSPDDDIFGGNNMSPDEIAAARPKTPENNINVGGHDVTDIVRSVLDAMQQSVPDSSNDDKLHFGTNSLKALVKRASDLRDTLSEVVRRADQLTSSPARTPRQHNDSPAFTRVFTPEHTPSPSSPPKKLPHSRSTNSVLSRGSVDASPSNGLQRMQMMTVS</sequence>
<dbReference type="GO" id="GO:0005096">
    <property type="term" value="F:GTPase activator activity"/>
    <property type="evidence" value="ECO:0007669"/>
    <property type="project" value="InterPro"/>
</dbReference>
<evidence type="ECO:0000313" key="3">
    <source>
        <dbReference type="Proteomes" id="UP000014480"/>
    </source>
</evidence>
<feature type="compositionally biased region" description="Low complexity" evidence="1">
    <location>
        <begin position="563"/>
        <end position="572"/>
    </location>
</feature>
<dbReference type="AlphaFoldDB" id="A0A484G3K8"/>
<dbReference type="GO" id="GO:1902412">
    <property type="term" value="P:regulation of mitotic cytokinesis"/>
    <property type="evidence" value="ECO:0007669"/>
    <property type="project" value="InterPro"/>
</dbReference>
<organism evidence="2 3">
    <name type="scientific">Colletotrichum orbiculare (strain 104-T / ATCC 96160 / CBS 514.97 / LARS 414 / MAFF 240422)</name>
    <name type="common">Cucumber anthracnose fungus</name>
    <name type="synonym">Colletotrichum lagenarium</name>
    <dbReference type="NCBI Taxonomy" id="1213857"/>
    <lineage>
        <taxon>Eukaryota</taxon>
        <taxon>Fungi</taxon>
        <taxon>Dikarya</taxon>
        <taxon>Ascomycota</taxon>
        <taxon>Pezizomycotina</taxon>
        <taxon>Sordariomycetes</taxon>
        <taxon>Hypocreomycetidae</taxon>
        <taxon>Glomerellales</taxon>
        <taxon>Glomerellaceae</taxon>
        <taxon>Colletotrichum</taxon>
        <taxon>Colletotrichum orbiculare species complex</taxon>
    </lineage>
</organism>
<dbReference type="OrthoDB" id="5346713at2759"/>
<feature type="compositionally biased region" description="Acidic residues" evidence="1">
    <location>
        <begin position="412"/>
        <end position="431"/>
    </location>
</feature>
<evidence type="ECO:0000256" key="1">
    <source>
        <dbReference type="SAM" id="MobiDB-lite"/>
    </source>
</evidence>
<proteinExistence type="predicted"/>
<dbReference type="Proteomes" id="UP000014480">
    <property type="component" value="Unassembled WGS sequence"/>
</dbReference>
<reference evidence="3" key="2">
    <citation type="journal article" date="2019" name="Mol. Plant Microbe Interact.">
        <title>Genome sequence resources for four phytopathogenic fungi from the Colletotrichum orbiculare species complex.</title>
        <authorList>
            <person name="Gan P."/>
            <person name="Tsushima A."/>
            <person name="Narusaka M."/>
            <person name="Narusaka Y."/>
            <person name="Takano Y."/>
            <person name="Kubo Y."/>
            <person name="Shirasu K."/>
        </authorList>
    </citation>
    <scope>GENOME REANNOTATION</scope>
    <source>
        <strain evidence="3">104-T / ATCC 96160 / CBS 514.97 / LARS 414 / MAFF 240422</strain>
    </source>
</reference>
<comment type="caution">
    <text evidence="2">The sequence shown here is derived from an EMBL/GenBank/DDBJ whole genome shotgun (WGS) entry which is preliminary data.</text>
</comment>
<gene>
    <name evidence="2" type="ORF">Cob_v002201</name>
</gene>
<feature type="compositionally biased region" description="Polar residues" evidence="1">
    <location>
        <begin position="445"/>
        <end position="456"/>
    </location>
</feature>
<feature type="region of interest" description="Disordered" evidence="1">
    <location>
        <begin position="75"/>
        <end position="145"/>
    </location>
</feature>
<feature type="compositionally biased region" description="Polar residues" evidence="1">
    <location>
        <begin position="312"/>
        <end position="323"/>
    </location>
</feature>
<dbReference type="STRING" id="1213857.A0A484G3K8"/>
<keyword evidence="3" id="KW-1185">Reference proteome</keyword>
<feature type="region of interest" description="Disordered" evidence="1">
    <location>
        <begin position="296"/>
        <end position="323"/>
    </location>
</feature>
<dbReference type="Pfam" id="PF20162">
    <property type="entry name" value="Etd1"/>
    <property type="match status" value="1"/>
</dbReference>
<feature type="region of interest" description="Disordered" evidence="1">
    <location>
        <begin position="212"/>
        <end position="268"/>
    </location>
</feature>
<feature type="compositionally biased region" description="Polar residues" evidence="1">
    <location>
        <begin position="93"/>
        <end position="109"/>
    </location>
</feature>
<feature type="compositionally biased region" description="Basic and acidic residues" evidence="1">
    <location>
        <begin position="390"/>
        <end position="411"/>
    </location>
</feature>
<feature type="region of interest" description="Disordered" evidence="1">
    <location>
        <begin position="551"/>
        <end position="572"/>
    </location>
</feature>
<protein>
    <submittedName>
        <fullName evidence="2">Uncharacterized protein</fullName>
    </submittedName>
</protein>
<dbReference type="EMBL" id="AMCV02000004">
    <property type="protein sequence ID" value="TDZ24761.1"/>
    <property type="molecule type" value="Genomic_DNA"/>
</dbReference>
<feature type="compositionally biased region" description="Polar residues" evidence="1">
    <location>
        <begin position="1146"/>
        <end position="1172"/>
    </location>
</feature>